<evidence type="ECO:0000313" key="5">
    <source>
        <dbReference type="EMBL" id="PXV95827.1"/>
    </source>
</evidence>
<evidence type="ECO:0000313" key="6">
    <source>
        <dbReference type="Proteomes" id="UP000247523"/>
    </source>
</evidence>
<proteinExistence type="predicted"/>
<dbReference type="GO" id="GO:0050519">
    <property type="term" value="F:holo-citrate lyase synthase activity"/>
    <property type="evidence" value="ECO:0007669"/>
    <property type="project" value="UniProtKB-EC"/>
</dbReference>
<dbReference type="GO" id="GO:0051191">
    <property type="term" value="P:prosthetic group biosynthetic process"/>
    <property type="evidence" value="ECO:0007669"/>
    <property type="project" value="InterPro"/>
</dbReference>
<dbReference type="NCBIfam" id="TIGR03124">
    <property type="entry name" value="citrate_citX"/>
    <property type="match status" value="1"/>
</dbReference>
<evidence type="ECO:0000256" key="3">
    <source>
        <dbReference type="ARBA" id="ARBA00022695"/>
    </source>
</evidence>
<comment type="catalytic activity">
    <reaction evidence="4">
        <text>apo-[citrate lyase ACP] + 2'-(5''-triphospho-alpha-D-ribosyl)-3'-dephospho-CoA = holo-[citrate lyase ACP] + diphosphate</text>
        <dbReference type="Rhea" id="RHEA:16333"/>
        <dbReference type="Rhea" id="RHEA-COMP:10157"/>
        <dbReference type="Rhea" id="RHEA-COMP:10158"/>
        <dbReference type="ChEBI" id="CHEBI:29999"/>
        <dbReference type="ChEBI" id="CHEBI:33019"/>
        <dbReference type="ChEBI" id="CHEBI:61378"/>
        <dbReference type="ChEBI" id="CHEBI:82683"/>
        <dbReference type="EC" id="2.7.7.61"/>
    </reaction>
</comment>
<gene>
    <name evidence="5" type="ORF">C8E03_101457</name>
</gene>
<sequence>MKEALIEITLEQMLQVREERVKIQNEILEKTNSILITFTMNIPGPIKNNKGIEQSFIYGKRDLIKYMKDYLIKEIRCRKLASGGEAYLVIDKQFSAKEIKSKIIEFEETHPIGRWFDIDVKSAPNRNISRAELGIKPRKCFLCNEDAKVCGRSRRHSVEELYKFTNEKIQAYVASQSRNSIKTA</sequence>
<protein>
    <recommendedName>
        <fullName evidence="1">citrate lyase holo-[acyl-carrier protein] synthase</fullName>
        <ecNumber evidence="1">2.7.7.61</ecNumber>
    </recommendedName>
</protein>
<dbReference type="EC" id="2.7.7.61" evidence="1"/>
<keyword evidence="3" id="KW-0548">Nucleotidyltransferase</keyword>
<keyword evidence="2" id="KW-0808">Transferase</keyword>
<dbReference type="Pfam" id="PF03802">
    <property type="entry name" value="CitX"/>
    <property type="match status" value="1"/>
</dbReference>
<dbReference type="Proteomes" id="UP000247523">
    <property type="component" value="Unassembled WGS sequence"/>
</dbReference>
<name>A0A318EX63_9FIRM</name>
<organism evidence="5 6">
    <name type="scientific">Lachnotalea glycerini</name>
    <dbReference type="NCBI Taxonomy" id="1763509"/>
    <lineage>
        <taxon>Bacteria</taxon>
        <taxon>Bacillati</taxon>
        <taxon>Bacillota</taxon>
        <taxon>Clostridia</taxon>
        <taxon>Lachnospirales</taxon>
        <taxon>Lachnospiraceae</taxon>
        <taxon>Lachnotalea</taxon>
    </lineage>
</organism>
<accession>A0A318EX63</accession>
<dbReference type="AlphaFoldDB" id="A0A318EX63"/>
<evidence type="ECO:0000256" key="1">
    <source>
        <dbReference type="ARBA" id="ARBA00012524"/>
    </source>
</evidence>
<evidence type="ECO:0000256" key="2">
    <source>
        <dbReference type="ARBA" id="ARBA00022679"/>
    </source>
</evidence>
<reference evidence="5 6" key="1">
    <citation type="submission" date="2018-05" db="EMBL/GenBank/DDBJ databases">
        <title>Genomic Encyclopedia of Type Strains, Phase IV (KMG-IV): sequencing the most valuable type-strain genomes for metagenomic binning, comparative biology and taxonomic classification.</title>
        <authorList>
            <person name="Goeker M."/>
        </authorList>
    </citation>
    <scope>NUCLEOTIDE SEQUENCE [LARGE SCALE GENOMIC DNA]</scope>
    <source>
        <strain evidence="5 6">DSM 28816</strain>
    </source>
</reference>
<dbReference type="RefSeq" id="WP_110290168.1">
    <property type="nucleotide sequence ID" value="NZ_QICS01000001.1"/>
</dbReference>
<dbReference type="EMBL" id="QICS01000001">
    <property type="protein sequence ID" value="PXV95827.1"/>
    <property type="molecule type" value="Genomic_DNA"/>
</dbReference>
<evidence type="ECO:0000256" key="4">
    <source>
        <dbReference type="ARBA" id="ARBA00048574"/>
    </source>
</evidence>
<dbReference type="InterPro" id="IPR005551">
    <property type="entry name" value="CitX"/>
</dbReference>
<comment type="caution">
    <text evidence="5">The sequence shown here is derived from an EMBL/GenBank/DDBJ whole genome shotgun (WGS) entry which is preliminary data.</text>
</comment>